<evidence type="ECO:0000313" key="2">
    <source>
        <dbReference type="RefSeq" id="XP_075097065.1"/>
    </source>
</evidence>
<evidence type="ECO:0000313" key="1">
    <source>
        <dbReference type="Proteomes" id="UP000790787"/>
    </source>
</evidence>
<reference evidence="1" key="1">
    <citation type="journal article" date="2014" name="Nat. Commun.">
        <title>The tobacco genome sequence and its comparison with those of tomato and potato.</title>
        <authorList>
            <person name="Sierro N."/>
            <person name="Battey J.N."/>
            <person name="Ouadi S."/>
            <person name="Bakaher N."/>
            <person name="Bovet L."/>
            <person name="Willig A."/>
            <person name="Goepfert S."/>
            <person name="Peitsch M.C."/>
            <person name="Ivanov N.V."/>
        </authorList>
    </citation>
    <scope>NUCLEOTIDE SEQUENCE [LARGE SCALE GENOMIC DNA]</scope>
</reference>
<keyword evidence="1" id="KW-1185">Reference proteome</keyword>
<dbReference type="Proteomes" id="UP000790787">
    <property type="component" value="Chromosome 20"/>
</dbReference>
<protein>
    <submittedName>
        <fullName evidence="2">Uncharacterized protein LOC107826856</fullName>
    </submittedName>
</protein>
<gene>
    <name evidence="2" type="primary">LOC107826856</name>
</gene>
<accession>A0AC58TIL0</accession>
<dbReference type="RefSeq" id="XP_075097065.1">
    <property type="nucleotide sequence ID" value="XM_075240964.1"/>
</dbReference>
<name>A0AC58TIL0_TOBAC</name>
<organism evidence="1 2">
    <name type="scientific">Nicotiana tabacum</name>
    <name type="common">Common tobacco</name>
    <dbReference type="NCBI Taxonomy" id="4097"/>
    <lineage>
        <taxon>Eukaryota</taxon>
        <taxon>Viridiplantae</taxon>
        <taxon>Streptophyta</taxon>
        <taxon>Embryophyta</taxon>
        <taxon>Tracheophyta</taxon>
        <taxon>Spermatophyta</taxon>
        <taxon>Magnoliopsida</taxon>
        <taxon>eudicotyledons</taxon>
        <taxon>Gunneridae</taxon>
        <taxon>Pentapetalae</taxon>
        <taxon>asterids</taxon>
        <taxon>lamiids</taxon>
        <taxon>Solanales</taxon>
        <taxon>Solanaceae</taxon>
        <taxon>Nicotianoideae</taxon>
        <taxon>Nicotianeae</taxon>
        <taxon>Nicotiana</taxon>
    </lineage>
</organism>
<reference evidence="2" key="2">
    <citation type="submission" date="2025-08" db="UniProtKB">
        <authorList>
            <consortium name="RefSeq"/>
        </authorList>
    </citation>
    <scope>IDENTIFICATION</scope>
    <source>
        <tissue evidence="2">Leaf</tissue>
    </source>
</reference>
<sequence length="216" mass="24535">MWLFLTICYWVGLGYMLPRRFPSSLHQKVKFKWDRQEIAVHGYENLCAFNDTSIPFIEAKEDKGPWVYQVSETMSVEKVLEGEYISGPKLASAIIMVAIEMLKNGFMPGKGLGTSLQGIVQPVSLHENLGTFGLGFKPTRDDVKKARKLKKKAWSLPKPLPRLSRSFIKARAVKRPVTTMPKPVVDFDEEFVKRFQSLFDEVNMVETGEGSSKMDV</sequence>
<proteinExistence type="predicted"/>